<evidence type="ECO:0000256" key="1">
    <source>
        <dbReference type="SAM" id="SignalP"/>
    </source>
</evidence>
<dbReference type="AlphaFoldDB" id="I3EHT6"/>
<evidence type="ECO:0000313" key="3">
    <source>
        <dbReference type="Proteomes" id="UP000002872"/>
    </source>
</evidence>
<feature type="chain" id="PRO_5003670658" evidence="1">
    <location>
        <begin position="25"/>
        <end position="231"/>
    </location>
</feature>
<keyword evidence="3" id="KW-1185">Reference proteome</keyword>
<keyword evidence="1" id="KW-0732">Signal</keyword>
<sequence>MNLHDKFLFLCVILPLVSWARALGEEREIAFFNENKIGRLYNIGTKKYLSFSISKDAQYVGIDDKKEMAARMHIRIVRDGSAAYGLILSAEEHDTKSCSSAQDEYGSGKTKQYLGCPAMKIKTGEKGLITMERFSPAAEFKFFFSPAVLPAFHAIRIFNGGRCLAVRETGELGIEECEYEDIVKKATQLFVWVDDGLFSKNYDPMQTLDQSKNPSTPYYIADNPNDNTVWK</sequence>
<accession>I3EHT6</accession>
<dbReference type="HOGENOM" id="CLU_104724_0_0_1"/>
<proteinExistence type="predicted"/>
<dbReference type="OMA" id="ARMHIRI"/>
<feature type="signal peptide" evidence="1">
    <location>
        <begin position="1"/>
        <end position="24"/>
    </location>
</feature>
<dbReference type="Proteomes" id="UP000002872">
    <property type="component" value="Unassembled WGS sequence"/>
</dbReference>
<protein>
    <submittedName>
        <fullName evidence="2">Uncharacterized protein</fullName>
    </submittedName>
</protein>
<dbReference type="VEuPathDB" id="MicrosporidiaDB:NEQG_00602"/>
<dbReference type="EMBL" id="GL870877">
    <property type="protein sequence ID" value="EIJ88783.1"/>
    <property type="molecule type" value="Genomic_DNA"/>
</dbReference>
<evidence type="ECO:0000313" key="2">
    <source>
        <dbReference type="EMBL" id="EIJ88783.1"/>
    </source>
</evidence>
<dbReference type="OrthoDB" id="2186425at2759"/>
<reference evidence="2" key="1">
    <citation type="submission" date="2011-01" db="EMBL/GenBank/DDBJ databases">
        <title>The Genome Sequence of Nematocida parisii strain ERTm3.</title>
        <authorList>
            <consortium name="The Broad Institute Genome Sequencing Platform"/>
            <consortium name="The Broad Institute Genome Sequencing Center for Infectious Disease"/>
            <person name="Cuomo C."/>
            <person name="Troemel E."/>
            <person name="Young S.K."/>
            <person name="Zeng Q."/>
            <person name="Gargeya S."/>
            <person name="Fitzgerald M."/>
            <person name="Haas B."/>
            <person name="Abouelleil A."/>
            <person name="Alvarado L."/>
            <person name="Arachchi H.M."/>
            <person name="Berlin A."/>
            <person name="Chapman S.B."/>
            <person name="Gearin G."/>
            <person name="Goldberg J."/>
            <person name="Griggs A."/>
            <person name="Gujja S."/>
            <person name="Hansen M."/>
            <person name="Heiman D."/>
            <person name="Howarth C."/>
            <person name="Larimer J."/>
            <person name="Lui A."/>
            <person name="MacDonald P.J.P."/>
            <person name="McCowen C."/>
            <person name="Montmayeur A."/>
            <person name="Murphy C."/>
            <person name="Neiman D."/>
            <person name="Pearson M."/>
            <person name="Priest M."/>
            <person name="Roberts A."/>
            <person name="Saif S."/>
            <person name="Shea T."/>
            <person name="Sisk P."/>
            <person name="Stolte C."/>
            <person name="Sykes S."/>
            <person name="Wortman J."/>
            <person name="Nusbaum C."/>
            <person name="Birren B."/>
        </authorList>
    </citation>
    <scope>NUCLEOTIDE SEQUENCE</scope>
    <source>
        <strain evidence="2">ERTm3</strain>
    </source>
</reference>
<organism evidence="2 3">
    <name type="scientific">Nematocida parisii (strain ERTm3)</name>
    <name type="common">Nematode killer fungus</name>
    <dbReference type="NCBI Taxonomy" id="935791"/>
    <lineage>
        <taxon>Eukaryota</taxon>
        <taxon>Fungi</taxon>
        <taxon>Fungi incertae sedis</taxon>
        <taxon>Microsporidia</taxon>
        <taxon>Nematocida</taxon>
    </lineage>
</organism>
<name>I3EHT6_NEMP3</name>
<dbReference type="InParanoid" id="I3EHT6"/>
<gene>
    <name evidence="2" type="ORF">NEQG_00602</name>
</gene>